<keyword evidence="14" id="KW-0540">Nuclease</keyword>
<dbReference type="InterPro" id="IPR003651">
    <property type="entry name" value="Endonuclease3_FeS-loop_motif"/>
</dbReference>
<dbReference type="SMART" id="SM00478">
    <property type="entry name" value="ENDO3c"/>
    <property type="match status" value="1"/>
</dbReference>
<proteinExistence type="inferred from homology"/>
<dbReference type="PANTHER" id="PTHR10359">
    <property type="entry name" value="A/G-SPECIFIC ADENINE GLYCOSYLASE/ENDONUCLEASE III"/>
    <property type="match status" value="1"/>
</dbReference>
<dbReference type="InterPro" id="IPR005759">
    <property type="entry name" value="Nth"/>
</dbReference>
<dbReference type="NCBIfam" id="TIGR01083">
    <property type="entry name" value="nth"/>
    <property type="match status" value="1"/>
</dbReference>
<evidence type="ECO:0000256" key="10">
    <source>
        <dbReference type="ARBA" id="ARBA00023239"/>
    </source>
</evidence>
<dbReference type="InterPro" id="IPR000445">
    <property type="entry name" value="HhH_motif"/>
</dbReference>
<dbReference type="AlphaFoldDB" id="A0A1I2MZX7"/>
<keyword evidence="7 12" id="KW-0411">Iron-sulfur</keyword>
<sequence>MSNKQEILKILIRELPDTGPTLNFNNTFELLLAVILSAQCTDKQVNKTTANLFSKYQTPEDFACLAPEQLEQEIKGCGLYRNKSLHIIKTSRILVEKYGGKVPDNLLALQSLPGVGRKTANVVLNIAYQKPTFPVDTHVFRVSRRLGLSGGNTSFQVEKDLIKLIPEQERGSWHHRLIQFGRTICTSRGPKCDHCPVEKFCKYQQGKKVDREK</sequence>
<keyword evidence="5 12" id="KW-0378">Hydrolase</keyword>
<comment type="cofactor">
    <cofactor evidence="12">
        <name>[4Fe-4S] cluster</name>
        <dbReference type="ChEBI" id="CHEBI:49883"/>
    </cofactor>
    <text evidence="12">Binds 1 [4Fe-4S] cluster.</text>
</comment>
<comment type="catalytic activity">
    <reaction evidence="12">
        <text>2'-deoxyribonucleotide-(2'-deoxyribose 5'-phosphate)-2'-deoxyribonucleotide-DNA = a 3'-end 2'-deoxyribonucleotide-(2,3-dehydro-2,3-deoxyribose 5'-phosphate)-DNA + a 5'-end 5'-phospho-2'-deoxyribonucleoside-DNA + H(+)</text>
        <dbReference type="Rhea" id="RHEA:66592"/>
        <dbReference type="Rhea" id="RHEA-COMP:13180"/>
        <dbReference type="Rhea" id="RHEA-COMP:16897"/>
        <dbReference type="Rhea" id="RHEA-COMP:17067"/>
        <dbReference type="ChEBI" id="CHEBI:15378"/>
        <dbReference type="ChEBI" id="CHEBI:136412"/>
        <dbReference type="ChEBI" id="CHEBI:157695"/>
        <dbReference type="ChEBI" id="CHEBI:167181"/>
        <dbReference type="EC" id="4.2.99.18"/>
    </reaction>
</comment>
<dbReference type="Gene3D" id="1.10.1670.10">
    <property type="entry name" value="Helix-hairpin-Helix base-excision DNA repair enzymes (C-terminal)"/>
    <property type="match status" value="1"/>
</dbReference>
<dbReference type="InterPro" id="IPR023170">
    <property type="entry name" value="HhH_base_excis_C"/>
</dbReference>
<feature type="binding site" evidence="12">
    <location>
        <position position="201"/>
    </location>
    <ligand>
        <name>[4Fe-4S] cluster</name>
        <dbReference type="ChEBI" id="CHEBI:49883"/>
    </ligand>
</feature>
<accession>A0A1I2MZX7</accession>
<dbReference type="FunFam" id="1.10.340.30:FF:000001">
    <property type="entry name" value="Endonuclease III"/>
    <property type="match status" value="1"/>
</dbReference>
<dbReference type="RefSeq" id="WP_092467937.1">
    <property type="nucleotide sequence ID" value="NZ_FOOX01000001.1"/>
</dbReference>
<protein>
    <recommendedName>
        <fullName evidence="12">Endonuclease III</fullName>
        <ecNumber evidence="12">4.2.99.18</ecNumber>
    </recommendedName>
    <alternativeName>
        <fullName evidence="12">DNA-(apurinic or apyrimidinic site) lyase</fullName>
    </alternativeName>
</protein>
<organism evidence="14 15">
    <name type="scientific">Desulfotruncus arcticus DSM 17038</name>
    <dbReference type="NCBI Taxonomy" id="1121424"/>
    <lineage>
        <taxon>Bacteria</taxon>
        <taxon>Bacillati</taxon>
        <taxon>Bacillota</taxon>
        <taxon>Clostridia</taxon>
        <taxon>Eubacteriales</taxon>
        <taxon>Desulfallaceae</taxon>
        <taxon>Desulfotruncus</taxon>
    </lineage>
</organism>
<dbReference type="GO" id="GO:0003677">
    <property type="term" value="F:DNA binding"/>
    <property type="evidence" value="ECO:0007669"/>
    <property type="project" value="UniProtKB-UniRule"/>
</dbReference>
<keyword evidence="2 12" id="KW-0004">4Fe-4S</keyword>
<evidence type="ECO:0000256" key="7">
    <source>
        <dbReference type="ARBA" id="ARBA00023014"/>
    </source>
</evidence>
<evidence type="ECO:0000256" key="3">
    <source>
        <dbReference type="ARBA" id="ARBA00022723"/>
    </source>
</evidence>
<dbReference type="SUPFAM" id="SSF48150">
    <property type="entry name" value="DNA-glycosylase"/>
    <property type="match status" value="1"/>
</dbReference>
<evidence type="ECO:0000256" key="4">
    <source>
        <dbReference type="ARBA" id="ARBA00022763"/>
    </source>
</evidence>
<dbReference type="CDD" id="cd00056">
    <property type="entry name" value="ENDO3c"/>
    <property type="match status" value="1"/>
</dbReference>
<dbReference type="PIRSF" id="PIRSF001435">
    <property type="entry name" value="Nth"/>
    <property type="match status" value="1"/>
</dbReference>
<evidence type="ECO:0000313" key="14">
    <source>
        <dbReference type="EMBL" id="SFF97144.1"/>
    </source>
</evidence>
<evidence type="ECO:0000256" key="5">
    <source>
        <dbReference type="ARBA" id="ARBA00022801"/>
    </source>
</evidence>
<dbReference type="GO" id="GO:0051539">
    <property type="term" value="F:4 iron, 4 sulfur cluster binding"/>
    <property type="evidence" value="ECO:0007669"/>
    <property type="project" value="UniProtKB-UniRule"/>
</dbReference>
<dbReference type="FunFam" id="1.10.1670.10:FF:000001">
    <property type="entry name" value="Endonuclease III"/>
    <property type="match status" value="1"/>
</dbReference>
<evidence type="ECO:0000256" key="9">
    <source>
        <dbReference type="ARBA" id="ARBA00023204"/>
    </source>
</evidence>
<evidence type="ECO:0000256" key="12">
    <source>
        <dbReference type="HAMAP-Rule" id="MF_00942"/>
    </source>
</evidence>
<keyword evidence="6 12" id="KW-0408">Iron</keyword>
<comment type="similarity">
    <text evidence="1 12">Belongs to the Nth/MutY family.</text>
</comment>
<evidence type="ECO:0000256" key="8">
    <source>
        <dbReference type="ARBA" id="ARBA00023125"/>
    </source>
</evidence>
<dbReference type="GO" id="GO:0019104">
    <property type="term" value="F:DNA N-glycosylase activity"/>
    <property type="evidence" value="ECO:0007669"/>
    <property type="project" value="UniProtKB-UniRule"/>
</dbReference>
<dbReference type="STRING" id="341036.SAMN05660649_00267"/>
<dbReference type="SMART" id="SM00525">
    <property type="entry name" value="FES"/>
    <property type="match status" value="1"/>
</dbReference>
<evidence type="ECO:0000256" key="11">
    <source>
        <dbReference type="ARBA" id="ARBA00023295"/>
    </source>
</evidence>
<dbReference type="EC" id="4.2.99.18" evidence="12"/>
<dbReference type="Pfam" id="PF00633">
    <property type="entry name" value="HHH"/>
    <property type="match status" value="1"/>
</dbReference>
<name>A0A1I2MZX7_9FIRM</name>
<dbReference type="PANTHER" id="PTHR10359:SF18">
    <property type="entry name" value="ENDONUCLEASE III"/>
    <property type="match status" value="1"/>
</dbReference>
<gene>
    <name evidence="12" type="primary">nth</name>
    <name evidence="14" type="ORF">SAMN05660649_00267</name>
</gene>
<dbReference type="EMBL" id="FOOX01000001">
    <property type="protein sequence ID" value="SFF97144.1"/>
    <property type="molecule type" value="Genomic_DNA"/>
</dbReference>
<evidence type="ECO:0000313" key="15">
    <source>
        <dbReference type="Proteomes" id="UP000199337"/>
    </source>
</evidence>
<evidence type="ECO:0000259" key="13">
    <source>
        <dbReference type="SMART" id="SM00478"/>
    </source>
</evidence>
<comment type="function">
    <text evidence="12">DNA repair enzyme that has both DNA N-glycosylase activity and AP-lyase activity. The DNA N-glycosylase activity releases various damaged pyrimidines from DNA by cleaving the N-glycosidic bond, leaving an AP (apurinic/apyrimidinic) site. The AP-lyase activity cleaves the phosphodiester bond 3' to the AP site by a beta-elimination, leaving a 3'-terminal unsaturated sugar and a product with a terminal 5'-phosphate.</text>
</comment>
<keyword evidence="3 12" id="KW-0479">Metal-binding</keyword>
<evidence type="ECO:0000256" key="6">
    <source>
        <dbReference type="ARBA" id="ARBA00023004"/>
    </source>
</evidence>
<feature type="binding site" evidence="12">
    <location>
        <position position="192"/>
    </location>
    <ligand>
        <name>[4Fe-4S] cluster</name>
        <dbReference type="ChEBI" id="CHEBI:49883"/>
    </ligand>
</feature>
<dbReference type="GO" id="GO:0006285">
    <property type="term" value="P:base-excision repair, AP site formation"/>
    <property type="evidence" value="ECO:0007669"/>
    <property type="project" value="TreeGrafter"/>
</dbReference>
<dbReference type="OrthoDB" id="9800977at2"/>
<dbReference type="InterPro" id="IPR003265">
    <property type="entry name" value="HhH-GPD_domain"/>
</dbReference>
<keyword evidence="9 12" id="KW-0234">DNA repair</keyword>
<keyword evidence="11 12" id="KW-0326">Glycosidase</keyword>
<feature type="binding site" evidence="12">
    <location>
        <position position="185"/>
    </location>
    <ligand>
        <name>[4Fe-4S] cluster</name>
        <dbReference type="ChEBI" id="CHEBI:49883"/>
    </ligand>
</feature>
<dbReference type="Proteomes" id="UP000199337">
    <property type="component" value="Unassembled WGS sequence"/>
</dbReference>
<evidence type="ECO:0000256" key="2">
    <source>
        <dbReference type="ARBA" id="ARBA00022485"/>
    </source>
</evidence>
<reference evidence="15" key="1">
    <citation type="submission" date="2016-10" db="EMBL/GenBank/DDBJ databases">
        <authorList>
            <person name="Varghese N."/>
            <person name="Submissions S."/>
        </authorList>
    </citation>
    <scope>NUCLEOTIDE SEQUENCE [LARGE SCALE GENOMIC DNA]</scope>
    <source>
        <strain evidence="15">DSM 17038</strain>
    </source>
</reference>
<dbReference type="Gene3D" id="1.10.340.30">
    <property type="entry name" value="Hypothetical protein, domain 2"/>
    <property type="match status" value="1"/>
</dbReference>
<dbReference type="InterPro" id="IPR011257">
    <property type="entry name" value="DNA_glycosylase"/>
</dbReference>
<dbReference type="HAMAP" id="MF_00942">
    <property type="entry name" value="Nth"/>
    <property type="match status" value="1"/>
</dbReference>
<dbReference type="GO" id="GO:0140078">
    <property type="term" value="F:class I DNA-(apurinic or apyrimidinic site) endonuclease activity"/>
    <property type="evidence" value="ECO:0007669"/>
    <property type="project" value="UniProtKB-EC"/>
</dbReference>
<keyword evidence="10 12" id="KW-0456">Lyase</keyword>
<dbReference type="Pfam" id="PF00730">
    <property type="entry name" value="HhH-GPD"/>
    <property type="match status" value="1"/>
</dbReference>
<keyword evidence="15" id="KW-1185">Reference proteome</keyword>
<evidence type="ECO:0000256" key="1">
    <source>
        <dbReference type="ARBA" id="ARBA00008343"/>
    </source>
</evidence>
<keyword evidence="8 12" id="KW-0238">DNA-binding</keyword>
<feature type="binding site" evidence="12">
    <location>
        <position position="195"/>
    </location>
    <ligand>
        <name>[4Fe-4S] cluster</name>
        <dbReference type="ChEBI" id="CHEBI:49883"/>
    </ligand>
</feature>
<feature type="domain" description="HhH-GPD" evidence="13">
    <location>
        <begin position="36"/>
        <end position="183"/>
    </location>
</feature>
<keyword evidence="4 12" id="KW-0227">DNA damage</keyword>
<keyword evidence="14" id="KW-0255">Endonuclease</keyword>
<dbReference type="GO" id="GO:0046872">
    <property type="term" value="F:metal ion binding"/>
    <property type="evidence" value="ECO:0007669"/>
    <property type="project" value="UniProtKB-KW"/>
</dbReference>